<dbReference type="Proteomes" id="UP000324800">
    <property type="component" value="Unassembled WGS sequence"/>
</dbReference>
<evidence type="ECO:0000313" key="3">
    <source>
        <dbReference type="Proteomes" id="UP000324800"/>
    </source>
</evidence>
<feature type="non-terminal residue" evidence="2">
    <location>
        <position position="214"/>
    </location>
</feature>
<gene>
    <name evidence="2" type="ORF">EZS28_053579</name>
</gene>
<name>A0A5J4R9G3_9EUKA</name>
<protein>
    <submittedName>
        <fullName evidence="2">Uncharacterized protein</fullName>
    </submittedName>
</protein>
<proteinExistence type="predicted"/>
<sequence length="214" mass="25008">MSSEIQSTGEQRSENNSQTIKHVTIEKVSKRKYTRKANTDNAAKELVDQMIKASEEKQNNEMMDTVKEIVNEMVDASLVNEIVNEPVIESVIEPVNEKIDLTKQQSSQRIIPRFWVKWYPLIDAPPNTNCTYNSTEINKFNFQGSDAFNEYITPDKYCHPYFDFDHIESLEQYESVLEWLDSLVSQFEHAEKKVSIHVVFYEKRILQADMMELV</sequence>
<dbReference type="AlphaFoldDB" id="A0A5J4R9G3"/>
<organism evidence="2 3">
    <name type="scientific">Streblomastix strix</name>
    <dbReference type="NCBI Taxonomy" id="222440"/>
    <lineage>
        <taxon>Eukaryota</taxon>
        <taxon>Metamonada</taxon>
        <taxon>Preaxostyla</taxon>
        <taxon>Oxymonadida</taxon>
        <taxon>Streblomastigidae</taxon>
        <taxon>Streblomastix</taxon>
    </lineage>
</organism>
<evidence type="ECO:0000256" key="1">
    <source>
        <dbReference type="SAM" id="MobiDB-lite"/>
    </source>
</evidence>
<feature type="compositionally biased region" description="Polar residues" evidence="1">
    <location>
        <begin position="1"/>
        <end position="21"/>
    </location>
</feature>
<reference evidence="2 3" key="1">
    <citation type="submission" date="2019-03" db="EMBL/GenBank/DDBJ databases">
        <title>Single cell metagenomics reveals metabolic interactions within the superorganism composed of flagellate Streblomastix strix and complex community of Bacteroidetes bacteria on its surface.</title>
        <authorList>
            <person name="Treitli S.C."/>
            <person name="Kolisko M."/>
            <person name="Husnik F."/>
            <person name="Keeling P."/>
            <person name="Hampl V."/>
        </authorList>
    </citation>
    <scope>NUCLEOTIDE SEQUENCE [LARGE SCALE GENOMIC DNA]</scope>
    <source>
        <strain evidence="2">ST1C</strain>
    </source>
</reference>
<dbReference type="EMBL" id="SNRW01043000">
    <property type="protein sequence ID" value="KAA6329720.1"/>
    <property type="molecule type" value="Genomic_DNA"/>
</dbReference>
<accession>A0A5J4R9G3</accession>
<feature type="region of interest" description="Disordered" evidence="1">
    <location>
        <begin position="1"/>
        <end position="22"/>
    </location>
</feature>
<evidence type="ECO:0000313" key="2">
    <source>
        <dbReference type="EMBL" id="KAA6329720.1"/>
    </source>
</evidence>
<comment type="caution">
    <text evidence="2">The sequence shown here is derived from an EMBL/GenBank/DDBJ whole genome shotgun (WGS) entry which is preliminary data.</text>
</comment>